<keyword evidence="5" id="KW-0460">Magnesium</keyword>
<dbReference type="PANTHER" id="PTHR34353:SF2">
    <property type="entry name" value="CRISPR-ASSOCIATED ENDONUCLEASE CAS1 1"/>
    <property type="match status" value="1"/>
</dbReference>
<dbReference type="InterPro" id="IPR042206">
    <property type="entry name" value="CRISPR-assoc_Cas1_C"/>
</dbReference>
<accession>A0A136KIP8</accession>
<evidence type="ECO:0000256" key="8">
    <source>
        <dbReference type="ARBA" id="ARBA00023211"/>
    </source>
</evidence>
<evidence type="ECO:0000256" key="1">
    <source>
        <dbReference type="ARBA" id="ARBA00022722"/>
    </source>
</evidence>
<evidence type="ECO:0000256" key="6">
    <source>
        <dbReference type="ARBA" id="ARBA00023118"/>
    </source>
</evidence>
<dbReference type="GO" id="GO:0003677">
    <property type="term" value="F:DNA binding"/>
    <property type="evidence" value="ECO:0007669"/>
    <property type="project" value="UniProtKB-KW"/>
</dbReference>
<keyword evidence="7" id="KW-0238">DNA-binding</keyword>
<dbReference type="Gene3D" id="1.20.120.920">
    <property type="entry name" value="CRISPR-associated endonuclease Cas1, C-terminal domain"/>
    <property type="match status" value="1"/>
</dbReference>
<dbReference type="GO" id="GO:0046872">
    <property type="term" value="F:metal ion binding"/>
    <property type="evidence" value="ECO:0007669"/>
    <property type="project" value="UniProtKB-KW"/>
</dbReference>
<dbReference type="Proteomes" id="UP000070449">
    <property type="component" value="Unassembled WGS sequence"/>
</dbReference>
<organism evidence="10 11">
    <name type="scientific">candidate division WS6 bacterium OLB21</name>
    <dbReference type="NCBI Taxonomy" id="1617427"/>
    <lineage>
        <taxon>Bacteria</taxon>
        <taxon>Candidatus Dojkabacteria</taxon>
    </lineage>
</organism>
<evidence type="ECO:0000256" key="9">
    <source>
        <dbReference type="ARBA" id="ARBA00038592"/>
    </source>
</evidence>
<evidence type="ECO:0000313" key="11">
    <source>
        <dbReference type="Proteomes" id="UP000070449"/>
    </source>
</evidence>
<dbReference type="Pfam" id="PF01867">
    <property type="entry name" value="Cas_Cas1"/>
    <property type="match status" value="1"/>
</dbReference>
<protein>
    <submittedName>
        <fullName evidence="10">CRISPR-associated endonuclease Cas1</fullName>
    </submittedName>
</protein>
<evidence type="ECO:0000256" key="7">
    <source>
        <dbReference type="ARBA" id="ARBA00023125"/>
    </source>
</evidence>
<name>A0A136KIP8_9BACT</name>
<reference evidence="10 11" key="1">
    <citation type="submission" date="2015-02" db="EMBL/GenBank/DDBJ databases">
        <title>Improved understanding of the partial-nitritation anammox process through 23 genomes representing the majority of the microbial community.</title>
        <authorList>
            <person name="Speth D.R."/>
            <person name="In T Zandt M."/>
            <person name="Guerrero Cruz S."/>
            <person name="Jetten M.S."/>
            <person name="Dutilh B.E."/>
        </authorList>
    </citation>
    <scope>NUCLEOTIDE SEQUENCE [LARGE SCALE GENOMIC DNA]</scope>
    <source>
        <strain evidence="10">OLB21</strain>
    </source>
</reference>
<evidence type="ECO:0000256" key="4">
    <source>
        <dbReference type="ARBA" id="ARBA00022801"/>
    </source>
</evidence>
<dbReference type="GO" id="GO:0051607">
    <property type="term" value="P:defense response to virus"/>
    <property type="evidence" value="ECO:0007669"/>
    <property type="project" value="UniProtKB-KW"/>
</dbReference>
<evidence type="ECO:0000256" key="5">
    <source>
        <dbReference type="ARBA" id="ARBA00022842"/>
    </source>
</evidence>
<dbReference type="AlphaFoldDB" id="A0A136KIP8"/>
<dbReference type="GO" id="GO:0043571">
    <property type="term" value="P:maintenance of CRISPR repeat elements"/>
    <property type="evidence" value="ECO:0007669"/>
    <property type="project" value="InterPro"/>
</dbReference>
<dbReference type="GO" id="GO:0016787">
    <property type="term" value="F:hydrolase activity"/>
    <property type="evidence" value="ECO:0007669"/>
    <property type="project" value="UniProtKB-KW"/>
</dbReference>
<dbReference type="PANTHER" id="PTHR34353">
    <property type="entry name" value="CRISPR-ASSOCIATED ENDONUCLEASE CAS1 1"/>
    <property type="match status" value="1"/>
</dbReference>
<keyword evidence="3 10" id="KW-0255">Endonuclease</keyword>
<dbReference type="GO" id="GO:0004519">
    <property type="term" value="F:endonuclease activity"/>
    <property type="evidence" value="ECO:0007669"/>
    <property type="project" value="UniProtKB-KW"/>
</dbReference>
<sequence length="197" mass="22787">MISKKKKILHVGNRPGLDNKLKFRNSNICLYRDDRFTHQVSTHLIFAIYYIGELSLTSVLIKQMREHGISLFLLNDSLKTYAEITSAAEGNYILRKKQYHHNDSFALEISRNLVLNKVQNQYNALQKTRTGIVITDIASINGITNAKSTESMLGFEGNAAKGYFNRMFDNLKWYRRTPRTKEDIPNLLLDIGYTYFI</sequence>
<dbReference type="CDD" id="cd09634">
    <property type="entry name" value="Cas1_I-II-III"/>
    <property type="match status" value="1"/>
</dbReference>
<evidence type="ECO:0000313" key="10">
    <source>
        <dbReference type="EMBL" id="KXK09282.1"/>
    </source>
</evidence>
<keyword evidence="2" id="KW-0479">Metal-binding</keyword>
<dbReference type="InterPro" id="IPR050646">
    <property type="entry name" value="Cas1"/>
</dbReference>
<evidence type="ECO:0000256" key="3">
    <source>
        <dbReference type="ARBA" id="ARBA00022759"/>
    </source>
</evidence>
<evidence type="ECO:0000256" key="2">
    <source>
        <dbReference type="ARBA" id="ARBA00022723"/>
    </source>
</evidence>
<keyword evidence="4" id="KW-0378">Hydrolase</keyword>
<dbReference type="EMBL" id="JYPD01000019">
    <property type="protein sequence ID" value="KXK09282.1"/>
    <property type="molecule type" value="Genomic_DNA"/>
</dbReference>
<dbReference type="NCBIfam" id="TIGR00287">
    <property type="entry name" value="cas1"/>
    <property type="match status" value="1"/>
</dbReference>
<dbReference type="STRING" id="1617427.UZ20_WS6002000588"/>
<gene>
    <name evidence="10" type="primary">cas1</name>
    <name evidence="10" type="ORF">UZ20_WS6002000588</name>
</gene>
<keyword evidence="6" id="KW-0051">Antiviral defense</keyword>
<proteinExistence type="predicted"/>
<keyword evidence="8" id="KW-0464">Manganese</keyword>
<keyword evidence="1" id="KW-0540">Nuclease</keyword>
<comment type="subunit">
    <text evidence="9">Homodimer, forms a heterotetramer with a Cas2 homodimer.</text>
</comment>
<comment type="caution">
    <text evidence="10">The sequence shown here is derived from an EMBL/GenBank/DDBJ whole genome shotgun (WGS) entry which is preliminary data.</text>
</comment>
<dbReference type="InterPro" id="IPR002729">
    <property type="entry name" value="CRISPR-assoc_Cas1"/>
</dbReference>